<evidence type="ECO:0000256" key="5">
    <source>
        <dbReference type="ARBA" id="ARBA00023002"/>
    </source>
</evidence>
<dbReference type="Pfam" id="PF13450">
    <property type="entry name" value="NAD_binding_8"/>
    <property type="match status" value="1"/>
</dbReference>
<proteinExistence type="inferred from homology"/>
<sequence>MRADVVVVGAGPAGCVLARRLAEAGADVVLLEAGDHVASPRAGLLDVGPGSHVVTRHQARLGGTVLELPRGRTLGGSGAVNGGYCVAARPSDLVSWGPDWPRRHAVGLARAAERLRPTLAPMDPVAARVAAAFPGRVSAVAQARRGARRVTAFDAWDPPGAGVRVRTGARVARLSWADGAAGGRCDGVVLAAARGNAGGGDDDNADGEVVATDLVVLCAGTIGSAALLRNSGLGESTGHPVGERVQEHPEVLLGLPAGVAADVSSDYGVTAHRGTEPREAALVPLLSHVIRFGLDEAPGPTAPEAPEIEVRPYAVPLHHVIPGVDPMPLRLGVALMNPLGYGRIDADGTVFLPDDPRDAAALYAAAAIVADRLGLGEAEPVPSTSQHLSGSARIGEVVDHTGRVMGVDGLYVADASVLPTLPRCGPYYTVLAVAEALAAGLAAERPW</sequence>
<evidence type="ECO:0000256" key="4">
    <source>
        <dbReference type="ARBA" id="ARBA00022827"/>
    </source>
</evidence>
<evidence type="ECO:0000313" key="8">
    <source>
        <dbReference type="EMBL" id="MFC4753742.1"/>
    </source>
</evidence>
<dbReference type="PANTHER" id="PTHR42784">
    <property type="entry name" value="PYRANOSE 2-OXIDASE"/>
    <property type="match status" value="1"/>
</dbReference>
<keyword evidence="4" id="KW-0274">FAD</keyword>
<comment type="caution">
    <text evidence="8">The sequence shown here is derived from an EMBL/GenBank/DDBJ whole genome shotgun (WGS) entry which is preliminary data.</text>
</comment>
<evidence type="ECO:0000259" key="6">
    <source>
        <dbReference type="Pfam" id="PF00732"/>
    </source>
</evidence>
<keyword evidence="5" id="KW-0560">Oxidoreductase</keyword>
<reference evidence="9" key="1">
    <citation type="journal article" date="2019" name="Int. J. Syst. Evol. Microbiol.">
        <title>The Global Catalogue of Microorganisms (GCM) 10K type strain sequencing project: providing services to taxonomists for standard genome sequencing and annotation.</title>
        <authorList>
            <consortium name="The Broad Institute Genomics Platform"/>
            <consortium name="The Broad Institute Genome Sequencing Center for Infectious Disease"/>
            <person name="Wu L."/>
            <person name="Ma J."/>
        </authorList>
    </citation>
    <scope>NUCLEOTIDE SEQUENCE [LARGE SCALE GENOMIC DNA]</scope>
    <source>
        <strain evidence="9">JCM 11882</strain>
    </source>
</reference>
<name>A0ABV9PLN4_9ACTN</name>
<evidence type="ECO:0000313" key="9">
    <source>
        <dbReference type="Proteomes" id="UP001595836"/>
    </source>
</evidence>
<dbReference type="SUPFAM" id="SSF51905">
    <property type="entry name" value="FAD/NAD(P)-binding domain"/>
    <property type="match status" value="1"/>
</dbReference>
<dbReference type="PIRSF" id="PIRSF000137">
    <property type="entry name" value="Alcohol_oxidase"/>
    <property type="match status" value="1"/>
</dbReference>
<accession>A0ABV9PLN4</accession>
<dbReference type="Proteomes" id="UP001595836">
    <property type="component" value="Unassembled WGS sequence"/>
</dbReference>
<evidence type="ECO:0000256" key="2">
    <source>
        <dbReference type="ARBA" id="ARBA00010790"/>
    </source>
</evidence>
<feature type="domain" description="Glucose-methanol-choline oxidoreductase C-terminal" evidence="7">
    <location>
        <begin position="383"/>
        <end position="434"/>
    </location>
</feature>
<comment type="cofactor">
    <cofactor evidence="1">
        <name>FAD</name>
        <dbReference type="ChEBI" id="CHEBI:57692"/>
    </cofactor>
</comment>
<dbReference type="Gene3D" id="3.50.50.60">
    <property type="entry name" value="FAD/NAD(P)-binding domain"/>
    <property type="match status" value="2"/>
</dbReference>
<evidence type="ECO:0000256" key="3">
    <source>
        <dbReference type="ARBA" id="ARBA00022630"/>
    </source>
</evidence>
<dbReference type="InterPro" id="IPR051473">
    <property type="entry name" value="P2Ox-like"/>
</dbReference>
<dbReference type="InterPro" id="IPR012132">
    <property type="entry name" value="GMC_OxRdtase"/>
</dbReference>
<evidence type="ECO:0000259" key="7">
    <source>
        <dbReference type="Pfam" id="PF05199"/>
    </source>
</evidence>
<dbReference type="NCBIfam" id="NF038210">
    <property type="entry name" value="GMC_mycofac_3"/>
    <property type="match status" value="1"/>
</dbReference>
<gene>
    <name evidence="8" type="primary">mftG</name>
    <name evidence="8" type="ORF">ACFO7U_02970</name>
</gene>
<dbReference type="PANTHER" id="PTHR42784:SF1">
    <property type="entry name" value="PYRANOSE 2-OXIDASE"/>
    <property type="match status" value="1"/>
</dbReference>
<dbReference type="PRINTS" id="PR00411">
    <property type="entry name" value="PNDRDTASEI"/>
</dbReference>
<dbReference type="InterPro" id="IPR000172">
    <property type="entry name" value="GMC_OxRdtase_N"/>
</dbReference>
<keyword evidence="9" id="KW-1185">Reference proteome</keyword>
<organism evidence="8 9">
    <name type="scientific">Dietzia aurantiaca</name>
    <dbReference type="NCBI Taxonomy" id="983873"/>
    <lineage>
        <taxon>Bacteria</taxon>
        <taxon>Bacillati</taxon>
        <taxon>Actinomycetota</taxon>
        <taxon>Actinomycetes</taxon>
        <taxon>Mycobacteriales</taxon>
        <taxon>Dietziaceae</taxon>
        <taxon>Dietzia</taxon>
    </lineage>
</organism>
<dbReference type="EMBL" id="JBHSHP010000008">
    <property type="protein sequence ID" value="MFC4753742.1"/>
    <property type="molecule type" value="Genomic_DNA"/>
</dbReference>
<dbReference type="Pfam" id="PF05199">
    <property type="entry name" value="GMC_oxred_C"/>
    <property type="match status" value="1"/>
</dbReference>
<dbReference type="RefSeq" id="WP_344988256.1">
    <property type="nucleotide sequence ID" value="NZ_BAABCD010000005.1"/>
</dbReference>
<dbReference type="InterPro" id="IPR007867">
    <property type="entry name" value="GMC_OxRtase_C"/>
</dbReference>
<evidence type="ECO:0000256" key="1">
    <source>
        <dbReference type="ARBA" id="ARBA00001974"/>
    </source>
</evidence>
<dbReference type="InterPro" id="IPR036188">
    <property type="entry name" value="FAD/NAD-bd_sf"/>
</dbReference>
<feature type="domain" description="Glucose-methanol-choline oxidoreductase N-terminal" evidence="6">
    <location>
        <begin position="159"/>
        <end position="250"/>
    </location>
</feature>
<protein>
    <submittedName>
        <fullName evidence="8">Mycofactocin system GMC family oxidoreductase MftG</fullName>
    </submittedName>
</protein>
<comment type="similarity">
    <text evidence="2">Belongs to the GMC oxidoreductase family.</text>
</comment>
<dbReference type="Pfam" id="PF00732">
    <property type="entry name" value="GMC_oxred_N"/>
    <property type="match status" value="1"/>
</dbReference>
<keyword evidence="3" id="KW-0285">Flavoprotein</keyword>